<comment type="caution">
    <text evidence="1">The sequence shown here is derived from an EMBL/GenBank/DDBJ whole genome shotgun (WGS) entry which is preliminary data.</text>
</comment>
<sequence length="122" mass="14399">MWSNRYNYYNIQCNENFSQKLDKSVVIQCLLETEFFKQTNHQSFTNTDKFPWVDIILVETYNGDYSSSANVNQFVTLVAIVCSKGQNIDQQIYIDTFKQIANKLNWKLYLEEDDDGNENIEL</sequence>
<evidence type="ECO:0000313" key="2">
    <source>
        <dbReference type="Proteomes" id="UP000247903"/>
    </source>
</evidence>
<dbReference type="AlphaFoldDB" id="A0A2V4BUL4"/>
<protein>
    <submittedName>
        <fullName evidence="1">Uncharacterized protein</fullName>
    </submittedName>
</protein>
<gene>
    <name evidence="1" type="ORF">DMB65_03430</name>
</gene>
<reference evidence="1 2" key="1">
    <citation type="submission" date="2018-05" db="EMBL/GenBank/DDBJ databases">
        <title>Flavobacterium sp. strain IMCC34759, incomplete genome.</title>
        <authorList>
            <person name="Joung Y."/>
            <person name="Cho J."/>
        </authorList>
    </citation>
    <scope>NUCLEOTIDE SEQUENCE [LARGE SCALE GENOMIC DNA]</scope>
    <source>
        <strain evidence="1 2">IMCC34759</strain>
    </source>
</reference>
<dbReference type="RefSeq" id="WP_110305264.1">
    <property type="nucleotide sequence ID" value="NZ_QJHK01000002.1"/>
</dbReference>
<proteinExistence type="predicted"/>
<dbReference type="OrthoDB" id="673535at2"/>
<organism evidence="1 2">
    <name type="scientific">Flavobacterium cheongpyeongense</name>
    <dbReference type="NCBI Taxonomy" id="2212651"/>
    <lineage>
        <taxon>Bacteria</taxon>
        <taxon>Pseudomonadati</taxon>
        <taxon>Bacteroidota</taxon>
        <taxon>Flavobacteriia</taxon>
        <taxon>Flavobacteriales</taxon>
        <taxon>Flavobacteriaceae</taxon>
        <taxon>Flavobacterium</taxon>
    </lineage>
</organism>
<evidence type="ECO:0000313" key="1">
    <source>
        <dbReference type="EMBL" id="PXY42292.1"/>
    </source>
</evidence>
<dbReference type="EMBL" id="QJHK01000002">
    <property type="protein sequence ID" value="PXY42292.1"/>
    <property type="molecule type" value="Genomic_DNA"/>
</dbReference>
<keyword evidence="2" id="KW-1185">Reference proteome</keyword>
<accession>A0A2V4BUL4</accession>
<name>A0A2V4BUL4_9FLAO</name>
<dbReference type="Proteomes" id="UP000247903">
    <property type="component" value="Unassembled WGS sequence"/>
</dbReference>